<feature type="chain" id="PRO_5013962133" description="Phytocyanin domain-containing protein" evidence="1">
    <location>
        <begin position="19"/>
        <end position="73"/>
    </location>
</feature>
<feature type="domain" description="Phytocyanin" evidence="2">
    <location>
        <begin position="29"/>
        <end position="73"/>
    </location>
</feature>
<dbReference type="SUPFAM" id="SSF49503">
    <property type="entry name" value="Cupredoxins"/>
    <property type="match status" value="1"/>
</dbReference>
<reference evidence="3 4" key="2">
    <citation type="journal article" date="2017" name="Genome Biol.">
        <title>New reference genome sequences of hot pepper reveal the massive evolution of plant disease-resistance genes by retroduplication.</title>
        <authorList>
            <person name="Kim S."/>
            <person name="Park J."/>
            <person name="Yeom S.I."/>
            <person name="Kim Y.M."/>
            <person name="Seo E."/>
            <person name="Kim K.T."/>
            <person name="Kim M.S."/>
            <person name="Lee J.M."/>
            <person name="Cheong K."/>
            <person name="Shin H.S."/>
            <person name="Kim S.B."/>
            <person name="Han K."/>
            <person name="Lee J."/>
            <person name="Park M."/>
            <person name="Lee H.A."/>
            <person name="Lee H.Y."/>
            <person name="Lee Y."/>
            <person name="Oh S."/>
            <person name="Lee J.H."/>
            <person name="Choi E."/>
            <person name="Choi E."/>
            <person name="Lee S.E."/>
            <person name="Jeon J."/>
            <person name="Kim H."/>
            <person name="Choi G."/>
            <person name="Song H."/>
            <person name="Lee J."/>
            <person name="Lee S.C."/>
            <person name="Kwon J.K."/>
            <person name="Lee H.Y."/>
            <person name="Koo N."/>
            <person name="Hong Y."/>
            <person name="Kim R.W."/>
            <person name="Kang W.H."/>
            <person name="Huh J.H."/>
            <person name="Kang B.C."/>
            <person name="Yang T.J."/>
            <person name="Lee Y.H."/>
            <person name="Bennetzen J.L."/>
            <person name="Choi D."/>
        </authorList>
    </citation>
    <scope>NUCLEOTIDE SEQUENCE [LARGE SCALE GENOMIC DNA]</scope>
    <source>
        <strain evidence="4">cv. CM334</strain>
    </source>
</reference>
<proteinExistence type="predicted"/>
<gene>
    <name evidence="3" type="ORF">T459_30147</name>
</gene>
<accession>A0A2G2Y7M9</accession>
<evidence type="ECO:0000313" key="3">
    <source>
        <dbReference type="EMBL" id="PHT65722.1"/>
    </source>
</evidence>
<sequence>MTVVLTCALLVKLPKVYSVRYIVGSRFGWTTINKVNYTNRVKGKYFYRGDSLFFVYDKHQMNVPERNQTNYEQ</sequence>
<organism evidence="3 4">
    <name type="scientific">Capsicum annuum</name>
    <name type="common">Capsicum pepper</name>
    <dbReference type="NCBI Taxonomy" id="4072"/>
    <lineage>
        <taxon>Eukaryota</taxon>
        <taxon>Viridiplantae</taxon>
        <taxon>Streptophyta</taxon>
        <taxon>Embryophyta</taxon>
        <taxon>Tracheophyta</taxon>
        <taxon>Spermatophyta</taxon>
        <taxon>Magnoliopsida</taxon>
        <taxon>eudicotyledons</taxon>
        <taxon>Gunneridae</taxon>
        <taxon>Pentapetalae</taxon>
        <taxon>asterids</taxon>
        <taxon>lamiids</taxon>
        <taxon>Solanales</taxon>
        <taxon>Solanaceae</taxon>
        <taxon>Solanoideae</taxon>
        <taxon>Capsiceae</taxon>
        <taxon>Capsicum</taxon>
    </lineage>
</organism>
<dbReference type="AlphaFoldDB" id="A0A2G2Y7M9"/>
<dbReference type="InterPro" id="IPR008972">
    <property type="entry name" value="Cupredoxin"/>
</dbReference>
<dbReference type="EMBL" id="AYRZ02000012">
    <property type="protein sequence ID" value="PHT65722.1"/>
    <property type="molecule type" value="Genomic_DNA"/>
</dbReference>
<evidence type="ECO:0000256" key="1">
    <source>
        <dbReference type="SAM" id="SignalP"/>
    </source>
</evidence>
<keyword evidence="1" id="KW-0732">Signal</keyword>
<evidence type="ECO:0000313" key="4">
    <source>
        <dbReference type="Proteomes" id="UP000222542"/>
    </source>
</evidence>
<feature type="signal peptide" evidence="1">
    <location>
        <begin position="1"/>
        <end position="18"/>
    </location>
</feature>
<dbReference type="Gene3D" id="2.60.40.420">
    <property type="entry name" value="Cupredoxins - blue copper proteins"/>
    <property type="match status" value="1"/>
</dbReference>
<keyword evidence="4" id="KW-1185">Reference proteome</keyword>
<dbReference type="Proteomes" id="UP000222542">
    <property type="component" value="Unassembled WGS sequence"/>
</dbReference>
<dbReference type="InterPro" id="IPR003245">
    <property type="entry name" value="Phytocyanin_dom"/>
</dbReference>
<dbReference type="GO" id="GO:0005886">
    <property type="term" value="C:plasma membrane"/>
    <property type="evidence" value="ECO:0000318"/>
    <property type="project" value="GO_Central"/>
</dbReference>
<reference evidence="3 4" key="1">
    <citation type="journal article" date="2014" name="Nat. Genet.">
        <title>Genome sequence of the hot pepper provides insights into the evolution of pungency in Capsicum species.</title>
        <authorList>
            <person name="Kim S."/>
            <person name="Park M."/>
            <person name="Yeom S.I."/>
            <person name="Kim Y.M."/>
            <person name="Lee J.M."/>
            <person name="Lee H.A."/>
            <person name="Seo E."/>
            <person name="Choi J."/>
            <person name="Cheong K."/>
            <person name="Kim K.T."/>
            <person name="Jung K."/>
            <person name="Lee G.W."/>
            <person name="Oh S.K."/>
            <person name="Bae C."/>
            <person name="Kim S.B."/>
            <person name="Lee H.Y."/>
            <person name="Kim S.Y."/>
            <person name="Kim M.S."/>
            <person name="Kang B.C."/>
            <person name="Jo Y.D."/>
            <person name="Yang H.B."/>
            <person name="Jeong H.J."/>
            <person name="Kang W.H."/>
            <person name="Kwon J.K."/>
            <person name="Shin C."/>
            <person name="Lim J.Y."/>
            <person name="Park J.H."/>
            <person name="Huh J.H."/>
            <person name="Kim J.S."/>
            <person name="Kim B.D."/>
            <person name="Cohen O."/>
            <person name="Paran I."/>
            <person name="Suh M.C."/>
            <person name="Lee S.B."/>
            <person name="Kim Y.K."/>
            <person name="Shin Y."/>
            <person name="Noh S.J."/>
            <person name="Park J."/>
            <person name="Seo Y.S."/>
            <person name="Kwon S.Y."/>
            <person name="Kim H.A."/>
            <person name="Park J.M."/>
            <person name="Kim H.J."/>
            <person name="Choi S.B."/>
            <person name="Bosland P.W."/>
            <person name="Reeves G."/>
            <person name="Jo S.H."/>
            <person name="Lee B.W."/>
            <person name="Cho H.T."/>
            <person name="Choi H.S."/>
            <person name="Lee M.S."/>
            <person name="Yu Y."/>
            <person name="Do Choi Y."/>
            <person name="Park B.S."/>
            <person name="van Deynze A."/>
            <person name="Ashrafi H."/>
            <person name="Hill T."/>
            <person name="Kim W.T."/>
            <person name="Pai H.S."/>
            <person name="Ahn H.K."/>
            <person name="Yeam I."/>
            <person name="Giovannoni J.J."/>
            <person name="Rose J.K."/>
            <person name="Sorensen I."/>
            <person name="Lee S.J."/>
            <person name="Kim R.W."/>
            <person name="Choi I.Y."/>
            <person name="Choi B.S."/>
            <person name="Lim J.S."/>
            <person name="Lee Y.H."/>
            <person name="Choi D."/>
        </authorList>
    </citation>
    <scope>NUCLEOTIDE SEQUENCE [LARGE SCALE GENOMIC DNA]</scope>
    <source>
        <strain evidence="4">cv. CM334</strain>
    </source>
</reference>
<dbReference type="Gramene" id="PHT65722">
    <property type="protein sequence ID" value="PHT65722"/>
    <property type="gene ID" value="T459_30147"/>
</dbReference>
<protein>
    <recommendedName>
        <fullName evidence="2">Phytocyanin domain-containing protein</fullName>
    </recommendedName>
</protein>
<name>A0A2G2Y7M9_CAPAN</name>
<dbReference type="Pfam" id="PF02298">
    <property type="entry name" value="Cu_bind_like"/>
    <property type="match status" value="1"/>
</dbReference>
<comment type="caution">
    <text evidence="3">The sequence shown here is derived from an EMBL/GenBank/DDBJ whole genome shotgun (WGS) entry which is preliminary data.</text>
</comment>
<evidence type="ECO:0000259" key="2">
    <source>
        <dbReference type="Pfam" id="PF02298"/>
    </source>
</evidence>
<dbReference type="GO" id="GO:0009055">
    <property type="term" value="F:electron transfer activity"/>
    <property type="evidence" value="ECO:0007669"/>
    <property type="project" value="InterPro"/>
</dbReference>